<keyword evidence="4" id="KW-0539">Nucleus</keyword>
<sequence>MAENTLASVEATTTSSSAVSSTGSTASMNPLGPPMWKLLETRTQLLISSYQQQVSYASAIEEFLLTNDISQSSIPKVDARPRTITSPDSAVLIRSSSPDPKPTGKRQRADDSPDTIRNGNGGSRDVSSPFQSTKTAQKPSTKRTKLTTNNETELRCQLINDINVQRSNHRNITADNLRSIIGLLIEAKKKRKLVSCSDEEKEQWLEQDELMELAAIRMEKGGRCSRAVLSRWELFLTAPMVDEADRKDLERIIAVEESHSAMCVTTSYNFLHLRRLQRILQDPAAYGVSNHVPTRTYLMNMVTNALEDKRALSRATHKTIIEFIDPDKEITVPDLMAFKKSEEPALSKKKAAPSSSKTSQPSAPFSSVHSTQLHKDLANSSASPLSTPSATTLKDPQSAPTSNMSSSIKDLLSSRQSSLQPQQQHRSPQLKPDVPMKLIKIFMEHVAPLLPIFDLDDLDRLLRMTSLHGTFAFRGVDPTLGLCFALAALQSRDRVHWQAHEWYKGAEVEINSDELNENSILGIQRRILQVLYLQMIGNLSKAWSVLSLALGLAEANGIQTVAGGPLVVDSTSQQRVRVLWHSLWMMRLSLASQMGMNWQSLETRYPVPKPTPIPLGSKISQTQLAAISSFFNASISLYGHMEDILCNDEHLRLRIDICPFRSLFTADLCDLFELDGKLLQWKEALPTNLHWDGTEITLSMESDFAIRRLRVLIRLRYMFIRLRAFRPFLIFCLRLSHTCSCASDTSRAYASGPHILAGKEADSVDSPAILGIVRDSTLKCLAAAQDIIKTLTDLHGKGIGKGNDDTLRITTSSYECLDYIYTSALILIACLAIPFILKGGSASKSASSMNEQLRQADILLRNYEESSQQTDELSGRTRRCREVLDLLKSQIGSGTVAQSPTIFSDVRISVGQHVWKRLYDRLGLQGEASSKEALSSNNSTGRKNFFAWLESLPTDLDGWAPAKAQNT</sequence>
<keyword evidence="3" id="KW-0238">DNA-binding</keyword>
<evidence type="ECO:0008006" key="8">
    <source>
        <dbReference type="Google" id="ProtNLM"/>
    </source>
</evidence>
<dbReference type="EMBL" id="LXJU01000003">
    <property type="protein sequence ID" value="OGE55972.1"/>
    <property type="molecule type" value="Genomic_DNA"/>
</dbReference>
<dbReference type="GO" id="GO:0003677">
    <property type="term" value="F:DNA binding"/>
    <property type="evidence" value="ECO:0007669"/>
    <property type="project" value="UniProtKB-KW"/>
</dbReference>
<feature type="region of interest" description="Disordered" evidence="5">
    <location>
        <begin position="75"/>
        <end position="149"/>
    </location>
</feature>
<gene>
    <name evidence="6" type="ORF">PENARI_c003G11744</name>
</gene>
<evidence type="ECO:0000256" key="2">
    <source>
        <dbReference type="ARBA" id="ARBA00022723"/>
    </source>
</evidence>
<dbReference type="PANTHER" id="PTHR46910:SF3">
    <property type="entry name" value="HALOTOLERANCE PROTEIN 9-RELATED"/>
    <property type="match status" value="1"/>
</dbReference>
<dbReference type="RefSeq" id="XP_022491401.1">
    <property type="nucleotide sequence ID" value="XM_022628815.1"/>
</dbReference>
<feature type="compositionally biased region" description="Low complexity" evidence="5">
    <location>
        <begin position="411"/>
        <end position="430"/>
    </location>
</feature>
<keyword evidence="2" id="KW-0479">Metal-binding</keyword>
<dbReference type="PANTHER" id="PTHR46910">
    <property type="entry name" value="TRANSCRIPTION FACTOR PDR1"/>
    <property type="match status" value="1"/>
</dbReference>
<feature type="compositionally biased region" description="Low complexity" evidence="5">
    <location>
        <begin position="352"/>
        <end position="367"/>
    </location>
</feature>
<accession>A0A1F5LRY8</accession>
<evidence type="ECO:0000256" key="3">
    <source>
        <dbReference type="ARBA" id="ARBA00023125"/>
    </source>
</evidence>
<evidence type="ECO:0000313" key="7">
    <source>
        <dbReference type="Proteomes" id="UP000177622"/>
    </source>
</evidence>
<protein>
    <recommendedName>
        <fullName evidence="8">Transcription factor domain-containing protein</fullName>
    </recommendedName>
</protein>
<comment type="subcellular location">
    <subcellularLocation>
        <location evidence="1">Nucleus</location>
    </subcellularLocation>
</comment>
<dbReference type="GO" id="GO:0046872">
    <property type="term" value="F:metal ion binding"/>
    <property type="evidence" value="ECO:0007669"/>
    <property type="project" value="UniProtKB-KW"/>
</dbReference>
<feature type="compositionally biased region" description="Low complexity" evidence="5">
    <location>
        <begin position="378"/>
        <end position="393"/>
    </location>
</feature>
<evidence type="ECO:0000313" key="6">
    <source>
        <dbReference type="EMBL" id="OGE55972.1"/>
    </source>
</evidence>
<dbReference type="GO" id="GO:0005634">
    <property type="term" value="C:nucleus"/>
    <property type="evidence" value="ECO:0007669"/>
    <property type="project" value="UniProtKB-SubCell"/>
</dbReference>
<name>A0A1F5LRY8_PENAI</name>
<feature type="compositionally biased region" description="Low complexity" evidence="5">
    <location>
        <begin position="1"/>
        <end position="27"/>
    </location>
</feature>
<feature type="region of interest" description="Disordered" evidence="5">
    <location>
        <begin position="342"/>
        <end position="431"/>
    </location>
</feature>
<organism evidence="6 7">
    <name type="scientific">Penicillium arizonense</name>
    <dbReference type="NCBI Taxonomy" id="1835702"/>
    <lineage>
        <taxon>Eukaryota</taxon>
        <taxon>Fungi</taxon>
        <taxon>Dikarya</taxon>
        <taxon>Ascomycota</taxon>
        <taxon>Pezizomycotina</taxon>
        <taxon>Eurotiomycetes</taxon>
        <taxon>Eurotiomycetidae</taxon>
        <taxon>Eurotiales</taxon>
        <taxon>Aspergillaceae</taxon>
        <taxon>Penicillium</taxon>
    </lineage>
</organism>
<proteinExistence type="predicted"/>
<dbReference type="CDD" id="cd12148">
    <property type="entry name" value="fungal_TF_MHR"/>
    <property type="match status" value="1"/>
</dbReference>
<comment type="caution">
    <text evidence="6">The sequence shown here is derived from an EMBL/GenBank/DDBJ whole genome shotgun (WGS) entry which is preliminary data.</text>
</comment>
<evidence type="ECO:0000256" key="4">
    <source>
        <dbReference type="ARBA" id="ARBA00023242"/>
    </source>
</evidence>
<dbReference type="AlphaFoldDB" id="A0A1F5LRY8"/>
<reference evidence="6 7" key="1">
    <citation type="journal article" date="2016" name="Sci. Rep.">
        <title>Penicillium arizonense, a new, genome sequenced fungal species, reveals a high chemical diversity in secreted metabolites.</title>
        <authorList>
            <person name="Grijseels S."/>
            <person name="Nielsen J.C."/>
            <person name="Randelovic M."/>
            <person name="Nielsen J."/>
            <person name="Nielsen K.F."/>
            <person name="Workman M."/>
            <person name="Frisvad J.C."/>
        </authorList>
    </citation>
    <scope>NUCLEOTIDE SEQUENCE [LARGE SCALE GENOMIC DNA]</scope>
    <source>
        <strain evidence="6 7">CBS 141311</strain>
    </source>
</reference>
<feature type="compositionally biased region" description="Polar residues" evidence="5">
    <location>
        <begin position="125"/>
        <end position="139"/>
    </location>
</feature>
<dbReference type="InterPro" id="IPR050987">
    <property type="entry name" value="AtrR-like"/>
</dbReference>
<dbReference type="Proteomes" id="UP000177622">
    <property type="component" value="Unassembled WGS sequence"/>
</dbReference>
<dbReference type="GO" id="GO:0003700">
    <property type="term" value="F:DNA-binding transcription factor activity"/>
    <property type="evidence" value="ECO:0007669"/>
    <property type="project" value="InterPro"/>
</dbReference>
<keyword evidence="7" id="KW-1185">Reference proteome</keyword>
<feature type="compositionally biased region" description="Polar residues" evidence="5">
    <location>
        <begin position="394"/>
        <end position="408"/>
    </location>
</feature>
<dbReference type="GeneID" id="34573549"/>
<feature type="region of interest" description="Disordered" evidence="5">
    <location>
        <begin position="1"/>
        <end position="30"/>
    </location>
</feature>
<evidence type="ECO:0000256" key="5">
    <source>
        <dbReference type="SAM" id="MobiDB-lite"/>
    </source>
</evidence>
<dbReference type="OrthoDB" id="424974at2759"/>
<evidence type="ECO:0000256" key="1">
    <source>
        <dbReference type="ARBA" id="ARBA00004123"/>
    </source>
</evidence>
<dbReference type="STRING" id="1835702.A0A1F5LRY8"/>
<feature type="compositionally biased region" description="Polar residues" evidence="5">
    <location>
        <begin position="83"/>
        <end position="98"/>
    </location>
</feature>